<protein>
    <recommendedName>
        <fullName evidence="1">Lcl C-terminal domain-containing protein</fullName>
    </recommendedName>
</protein>
<proteinExistence type="predicted"/>
<evidence type="ECO:0000313" key="2">
    <source>
        <dbReference type="EMBL" id="BAU49703.1"/>
    </source>
</evidence>
<sequence>MRDILTGLLWGRSADLGGPVAWEEALRAVPPGWRLPNINELESLIDCAHYAPALPRSHPFTDIRDVYWSSTTSAFEPDWAWALDLDKGAVGVGQKREARFFVWLVAEEVCPAGRCPGKFCADANAS</sequence>
<gene>
    <name evidence="2" type="ORF">SVA_3155</name>
</gene>
<dbReference type="EMBL" id="AP014936">
    <property type="protein sequence ID" value="BAU49703.1"/>
    <property type="molecule type" value="Genomic_DNA"/>
</dbReference>
<feature type="domain" description="Lcl C-terminal" evidence="1">
    <location>
        <begin position="2"/>
        <end position="105"/>
    </location>
</feature>
<keyword evidence="3" id="KW-1185">Reference proteome</keyword>
<accession>A0A1C7AEV1</accession>
<dbReference type="AlphaFoldDB" id="A0A1C7AEV1"/>
<organism evidence="2 3">
    <name type="scientific">Sulfurifustis variabilis</name>
    <dbReference type="NCBI Taxonomy" id="1675686"/>
    <lineage>
        <taxon>Bacteria</taxon>
        <taxon>Pseudomonadati</taxon>
        <taxon>Pseudomonadota</taxon>
        <taxon>Gammaproteobacteria</taxon>
        <taxon>Acidiferrobacterales</taxon>
        <taxon>Acidiferrobacteraceae</taxon>
        <taxon>Sulfurifustis</taxon>
    </lineage>
</organism>
<reference evidence="2 3" key="1">
    <citation type="submission" date="2015-08" db="EMBL/GenBank/DDBJ databases">
        <title>Complete genome sequence of Sulfurifustis variabilis.</title>
        <authorList>
            <person name="Miura A."/>
            <person name="Kojima H."/>
            <person name="Fukui M."/>
        </authorList>
    </citation>
    <scope>NUCLEOTIDE SEQUENCE [LARGE SCALE GENOMIC DNA]</scope>
    <source>
        <strain evidence="3">skN76</strain>
    </source>
</reference>
<name>A0A1C7AEV1_9GAMM</name>
<dbReference type="Proteomes" id="UP000218899">
    <property type="component" value="Chromosome"/>
</dbReference>
<evidence type="ECO:0000259" key="1">
    <source>
        <dbReference type="Pfam" id="PF07603"/>
    </source>
</evidence>
<dbReference type="KEGG" id="sva:SVA_3155"/>
<dbReference type="Pfam" id="PF07603">
    <property type="entry name" value="Lcl_C"/>
    <property type="match status" value="1"/>
</dbReference>
<dbReference type="InterPro" id="IPR011460">
    <property type="entry name" value="Lcl_C"/>
</dbReference>
<evidence type="ECO:0000313" key="3">
    <source>
        <dbReference type="Proteomes" id="UP000218899"/>
    </source>
</evidence>